<dbReference type="Proteomes" id="UP001589789">
    <property type="component" value="Unassembled WGS sequence"/>
</dbReference>
<gene>
    <name evidence="2" type="ORF">ACFFIC_25400</name>
</gene>
<dbReference type="NCBIfam" id="TIGR01849">
    <property type="entry name" value="PHB_depoly_PhaZ"/>
    <property type="match status" value="1"/>
</dbReference>
<dbReference type="InterPro" id="IPR029058">
    <property type="entry name" value="AB_hydrolase_fold"/>
</dbReference>
<evidence type="ECO:0000313" key="2">
    <source>
        <dbReference type="EMBL" id="MFC0388857.1"/>
    </source>
</evidence>
<reference evidence="2 3" key="1">
    <citation type="submission" date="2024-09" db="EMBL/GenBank/DDBJ databases">
        <authorList>
            <person name="Sun Q."/>
            <person name="Mori K."/>
        </authorList>
    </citation>
    <scope>NUCLEOTIDE SEQUENCE [LARGE SCALE GENOMIC DNA]</scope>
    <source>
        <strain evidence="2 3">CCM 7468</strain>
    </source>
</reference>
<dbReference type="PANTHER" id="PTHR36837:SF4">
    <property type="entry name" value="BLR0908 PROTEIN"/>
    <property type="match status" value="1"/>
</dbReference>
<dbReference type="RefSeq" id="WP_377055649.1">
    <property type="nucleotide sequence ID" value="NZ_JBHLVZ010000084.1"/>
</dbReference>
<keyword evidence="3" id="KW-1185">Reference proteome</keyword>
<dbReference type="PANTHER" id="PTHR36837">
    <property type="entry name" value="POLY(3-HYDROXYALKANOATE) POLYMERASE SUBUNIT PHAC"/>
    <property type="match status" value="1"/>
</dbReference>
<dbReference type="PIRSF" id="PIRSF020818">
    <property type="entry name" value="PHB_depoly_PhaZ"/>
    <property type="match status" value="1"/>
</dbReference>
<accession>A0ABV6IZ13</accession>
<dbReference type="InterPro" id="IPR010915">
    <property type="entry name" value="PHB_depoly_PhaZ"/>
</dbReference>
<feature type="domain" description="PHB de-polymerase C-terminal" evidence="1">
    <location>
        <begin position="207"/>
        <end position="408"/>
    </location>
</feature>
<name>A0ABV6IZ13_9PROT</name>
<sequence>MIYQLWQAQQDLQFPFRAFAESAGRLLKQMEPVTAALPLAAPFIRRTAAAFDMVAQARTTHTRPGYDFTTVRVGNRDVEVTEEAVLETPFGTLLRFAKDTSVQQPRVLVVAPMSGHFSTLLRGTVEVLLPDHDVYITDWVNARDVPLSAGAFGFDDFTSHIIRFMEVLGPGSHVLAVCQPAPATLAAVAVMSEERNRAVPASMTLMAGPIDTRVSPTKVNELAQSKPIGWFEQNLIGTVPGRYAGAGRRVYPGAVQLQAFMSMNMQRHVRAHRNQFANIVAGNTEAAAAHRRFYDEYFAVMDLPAEYFIQTVQRVFQEHDLPRGALTYRGKPVRPEAIRRTALLTVEGERDDICAIGQTMAALDLCPNIPLANRRHHLQTGVGHYGVFSGRRWASEVYPKVRAMIEANS</sequence>
<organism evidence="2 3">
    <name type="scientific">Muricoccus vinaceus</name>
    <dbReference type="NCBI Taxonomy" id="424704"/>
    <lineage>
        <taxon>Bacteria</taxon>
        <taxon>Pseudomonadati</taxon>
        <taxon>Pseudomonadota</taxon>
        <taxon>Alphaproteobacteria</taxon>
        <taxon>Acetobacterales</taxon>
        <taxon>Roseomonadaceae</taxon>
        <taxon>Muricoccus</taxon>
    </lineage>
</organism>
<dbReference type="SUPFAM" id="SSF53474">
    <property type="entry name" value="alpha/beta-Hydrolases"/>
    <property type="match status" value="1"/>
</dbReference>
<dbReference type="InterPro" id="IPR051321">
    <property type="entry name" value="PHA/PHB_synthase"/>
</dbReference>
<dbReference type="EMBL" id="JBHLVZ010000084">
    <property type="protein sequence ID" value="MFC0388857.1"/>
    <property type="molecule type" value="Genomic_DNA"/>
</dbReference>
<evidence type="ECO:0000313" key="3">
    <source>
        <dbReference type="Proteomes" id="UP001589789"/>
    </source>
</evidence>
<proteinExistence type="predicted"/>
<protein>
    <submittedName>
        <fullName evidence="2">Polyhydroxyalkanoate depolymerase</fullName>
    </submittedName>
</protein>
<evidence type="ECO:0000259" key="1">
    <source>
        <dbReference type="Pfam" id="PF06850"/>
    </source>
</evidence>
<dbReference type="Pfam" id="PF06850">
    <property type="entry name" value="PHB_depo_C"/>
    <property type="match status" value="1"/>
</dbReference>
<dbReference type="InterPro" id="IPR009656">
    <property type="entry name" value="PHB_depo_C"/>
</dbReference>
<comment type="caution">
    <text evidence="2">The sequence shown here is derived from an EMBL/GenBank/DDBJ whole genome shotgun (WGS) entry which is preliminary data.</text>
</comment>